<dbReference type="AlphaFoldDB" id="C4FLX4"/>
<sequence>MKVLKAILLAVILSFSAVFAWQPSTEGSGNGLVIYKIEGDPADIMIALKGNLEANQIILVTTTDPAAPLSNNIKLFPDYKKLKVDYIQNFLVTSMTTLYKIFTNDPNAMVLSPFVITVYQLEGDKYTYIVRTKPSLLLDGTKYPEAKAAVEELENRIDKSIKDLM</sequence>
<dbReference type="SUPFAM" id="SSF103247">
    <property type="entry name" value="TT1751-like"/>
    <property type="match status" value="1"/>
</dbReference>
<protein>
    <recommendedName>
        <fullName evidence="4">DUF302 domain-containing protein</fullName>
    </recommendedName>
</protein>
<gene>
    <name evidence="2" type="ORF">SULYE_1578</name>
</gene>
<dbReference type="EMBL" id="ABZS01000188">
    <property type="protein sequence ID" value="EEP59924.1"/>
    <property type="molecule type" value="Genomic_DNA"/>
</dbReference>
<feature type="signal peptide" evidence="1">
    <location>
        <begin position="1"/>
        <end position="20"/>
    </location>
</feature>
<name>C4FLX4_9AQUI</name>
<comment type="caution">
    <text evidence="2">The sequence shown here is derived from an EMBL/GenBank/DDBJ whole genome shotgun (WGS) entry which is preliminary data.</text>
</comment>
<evidence type="ECO:0008006" key="4">
    <source>
        <dbReference type="Google" id="ProtNLM"/>
    </source>
</evidence>
<dbReference type="RefSeq" id="WP_007548010.1">
    <property type="nucleotide sequence ID" value="NZ_ABZS01000188.1"/>
</dbReference>
<accession>C4FLX4</accession>
<dbReference type="OrthoDB" id="14398at2"/>
<feature type="chain" id="PRO_5002937942" description="DUF302 domain-containing protein" evidence="1">
    <location>
        <begin position="21"/>
        <end position="165"/>
    </location>
</feature>
<organism evidence="2 3">
    <name type="scientific">Sulfurihydrogenibium yellowstonense SS-5</name>
    <dbReference type="NCBI Taxonomy" id="432331"/>
    <lineage>
        <taxon>Bacteria</taxon>
        <taxon>Pseudomonadati</taxon>
        <taxon>Aquificota</taxon>
        <taxon>Aquificia</taxon>
        <taxon>Aquificales</taxon>
        <taxon>Hydrogenothermaceae</taxon>
        <taxon>Sulfurihydrogenibium</taxon>
    </lineage>
</organism>
<dbReference type="Proteomes" id="UP000005540">
    <property type="component" value="Unassembled WGS sequence"/>
</dbReference>
<dbReference type="InterPro" id="IPR035923">
    <property type="entry name" value="TT1751-like_sf"/>
</dbReference>
<dbReference type="Gene3D" id="3.30.310.70">
    <property type="entry name" value="TT1751-like domain"/>
    <property type="match status" value="1"/>
</dbReference>
<keyword evidence="3" id="KW-1185">Reference proteome</keyword>
<evidence type="ECO:0000313" key="2">
    <source>
        <dbReference type="EMBL" id="EEP59924.1"/>
    </source>
</evidence>
<keyword evidence="1" id="KW-0732">Signal</keyword>
<proteinExistence type="predicted"/>
<evidence type="ECO:0000256" key="1">
    <source>
        <dbReference type="SAM" id="SignalP"/>
    </source>
</evidence>
<reference evidence="2 3" key="1">
    <citation type="submission" date="2009-04" db="EMBL/GenBank/DDBJ databases">
        <authorList>
            <person name="Reysenbach A.-L."/>
            <person name="Heidelberg J.F."/>
            <person name="Nelson W.C."/>
        </authorList>
    </citation>
    <scope>NUCLEOTIDE SEQUENCE [LARGE SCALE GENOMIC DNA]</scope>
    <source>
        <strain evidence="2 3">SS-5</strain>
    </source>
</reference>
<evidence type="ECO:0000313" key="3">
    <source>
        <dbReference type="Proteomes" id="UP000005540"/>
    </source>
</evidence>